<evidence type="ECO:0000256" key="4">
    <source>
        <dbReference type="ARBA" id="ARBA00023235"/>
    </source>
</evidence>
<evidence type="ECO:0000313" key="6">
    <source>
        <dbReference type="Proteomes" id="UP000468901"/>
    </source>
</evidence>
<dbReference type="GO" id="GO:0004300">
    <property type="term" value="F:enoyl-CoA hydratase activity"/>
    <property type="evidence" value="ECO:0007669"/>
    <property type="project" value="UniProtKB-EC"/>
</dbReference>
<dbReference type="EC" id="4.2.1.17" evidence="5"/>
<dbReference type="CDD" id="cd06558">
    <property type="entry name" value="crotonase-like"/>
    <property type="match status" value="1"/>
</dbReference>
<protein>
    <submittedName>
        <fullName evidence="5">Enoyl-CoA hydratase</fullName>
        <ecNumber evidence="5">4.2.1.17</ecNumber>
    </submittedName>
</protein>
<keyword evidence="5" id="KW-0456">Lyase</keyword>
<dbReference type="PANTHER" id="PTHR43684">
    <property type="match status" value="1"/>
</dbReference>
<dbReference type="EMBL" id="WESC01000008">
    <property type="protein sequence ID" value="KAB7739839.1"/>
    <property type="molecule type" value="Genomic_DNA"/>
</dbReference>
<evidence type="ECO:0000256" key="2">
    <source>
        <dbReference type="ARBA" id="ARBA00005254"/>
    </source>
</evidence>
<organism evidence="5 6">
    <name type="scientific">Parvibaculum sedimenti</name>
    <dbReference type="NCBI Taxonomy" id="2608632"/>
    <lineage>
        <taxon>Bacteria</taxon>
        <taxon>Pseudomonadati</taxon>
        <taxon>Pseudomonadota</taxon>
        <taxon>Alphaproteobacteria</taxon>
        <taxon>Hyphomicrobiales</taxon>
        <taxon>Parvibaculaceae</taxon>
        <taxon>Parvibaculum</taxon>
    </lineage>
</organism>
<dbReference type="SUPFAM" id="SSF52096">
    <property type="entry name" value="ClpP/crotonase"/>
    <property type="match status" value="1"/>
</dbReference>
<dbReference type="InterPro" id="IPR001753">
    <property type="entry name" value="Enoyl-CoA_hydra/iso"/>
</dbReference>
<evidence type="ECO:0000313" key="5">
    <source>
        <dbReference type="EMBL" id="KAB7739839.1"/>
    </source>
</evidence>
<evidence type="ECO:0000256" key="1">
    <source>
        <dbReference type="ARBA" id="ARBA00004275"/>
    </source>
</evidence>
<evidence type="ECO:0000256" key="3">
    <source>
        <dbReference type="ARBA" id="ARBA00023140"/>
    </source>
</evidence>
<comment type="similarity">
    <text evidence="2">Belongs to the enoyl-CoA hydratase/isomerase family.</text>
</comment>
<dbReference type="Gene3D" id="1.10.12.10">
    <property type="entry name" value="Lyase 2-enoyl-coa Hydratase, Chain A, domain 2"/>
    <property type="match status" value="1"/>
</dbReference>
<dbReference type="Gene3D" id="3.90.226.10">
    <property type="entry name" value="2-enoyl-CoA Hydratase, Chain A, domain 1"/>
    <property type="match status" value="1"/>
</dbReference>
<dbReference type="PANTHER" id="PTHR43684:SF1">
    <property type="entry name" value="ENOYL-COA DELTA ISOMERASE 2"/>
    <property type="match status" value="1"/>
</dbReference>
<dbReference type="InterPro" id="IPR029045">
    <property type="entry name" value="ClpP/crotonase-like_dom_sf"/>
</dbReference>
<dbReference type="InterPro" id="IPR051053">
    <property type="entry name" value="ECH/Chromodomain_protein"/>
</dbReference>
<proteinExistence type="inferred from homology"/>
<keyword evidence="4" id="KW-0413">Isomerase</keyword>
<dbReference type="Proteomes" id="UP000468901">
    <property type="component" value="Unassembled WGS sequence"/>
</dbReference>
<accession>A0A6N6VLK4</accession>
<name>A0A6N6VLK4_9HYPH</name>
<dbReference type="Pfam" id="PF00378">
    <property type="entry name" value="ECH_1"/>
    <property type="match status" value="1"/>
</dbReference>
<reference evidence="5 6" key="1">
    <citation type="submission" date="2019-09" db="EMBL/GenBank/DDBJ databases">
        <title>Parvibaculum sedimenti sp. nov., isolated from sediment.</title>
        <authorList>
            <person name="Wang Y."/>
        </authorList>
    </citation>
    <scope>NUCLEOTIDE SEQUENCE [LARGE SCALE GENOMIC DNA]</scope>
    <source>
        <strain evidence="5 6">HXT-9</strain>
    </source>
</reference>
<keyword evidence="6" id="KW-1185">Reference proteome</keyword>
<dbReference type="InterPro" id="IPR014748">
    <property type="entry name" value="Enoyl-CoA_hydra_C"/>
</dbReference>
<keyword evidence="3" id="KW-0576">Peroxisome</keyword>
<comment type="subcellular location">
    <subcellularLocation>
        <location evidence="1">Peroxisome</location>
    </subcellularLocation>
</comment>
<dbReference type="AlphaFoldDB" id="A0A6N6VLK4"/>
<dbReference type="GO" id="GO:0004165">
    <property type="term" value="F:delta(3)-delta(2)-enoyl-CoA isomerase activity"/>
    <property type="evidence" value="ECO:0007669"/>
    <property type="project" value="UniProtKB-ARBA"/>
</dbReference>
<dbReference type="RefSeq" id="WP_152216220.1">
    <property type="nucleotide sequence ID" value="NZ_WESC01000008.1"/>
</dbReference>
<comment type="caution">
    <text evidence="5">The sequence shown here is derived from an EMBL/GenBank/DDBJ whole genome shotgun (WGS) entry which is preliminary data.</text>
</comment>
<sequence length="263" mass="27415">MTDHVITAVDKGVLTLTLNRPEKKNALTDAMYKALADGIEQAERDPAIRVVLFRANGDAFTAGNDLADFAAAGNAPANSGNGGLQSNVTRFLENLAKAEKPLIAAVNGLAVGVGVTMLLHCDLAYAGESATLQMPFVNLGLIPEAGSTLLLPRLVGLQKAADLFLTGKKIGAAKAEAIGIIADVFPDAELQAEALARAETLAAKAPTAVKLTKALLKGDDRAAVLAQQKKEGAHFAAQLRSAEVKEAISAFFEKRAPDFSKVS</sequence>
<gene>
    <name evidence="5" type="ORF">F2P47_10005</name>
</gene>